<dbReference type="EMBL" id="JAHRHJ020000006">
    <property type="protein sequence ID" value="KAH9311895.1"/>
    <property type="molecule type" value="Genomic_DNA"/>
</dbReference>
<dbReference type="SUPFAM" id="SSF51126">
    <property type="entry name" value="Pectin lyase-like"/>
    <property type="match status" value="1"/>
</dbReference>
<comment type="similarity">
    <text evidence="2">Belongs to the pectinesterase family.</text>
</comment>
<evidence type="ECO:0000256" key="6">
    <source>
        <dbReference type="ARBA" id="ARBA00023180"/>
    </source>
</evidence>
<accession>A0AA38FY70</accession>
<dbReference type="GO" id="GO:0042545">
    <property type="term" value="P:cell wall modification"/>
    <property type="evidence" value="ECO:0007669"/>
    <property type="project" value="UniProtKB-UniRule"/>
</dbReference>
<proteinExistence type="inferred from homology"/>
<comment type="caution">
    <text evidence="11">The sequence shown here is derived from an EMBL/GenBank/DDBJ whole genome shotgun (WGS) entry which is preliminary data.</text>
</comment>
<comment type="pathway">
    <text evidence="1 9">Glycan metabolism; pectin degradation; 2-dehydro-3-deoxy-D-gluconate from pectin: step 1/5.</text>
</comment>
<dbReference type="GO" id="GO:0030599">
    <property type="term" value="F:pectinesterase activity"/>
    <property type="evidence" value="ECO:0007669"/>
    <property type="project" value="UniProtKB-UniRule"/>
</dbReference>
<dbReference type="PROSITE" id="PS00800">
    <property type="entry name" value="PECTINESTERASE_1"/>
    <property type="match status" value="1"/>
</dbReference>
<dbReference type="Pfam" id="PF01095">
    <property type="entry name" value="Pectinesterase"/>
    <property type="match status" value="1"/>
</dbReference>
<dbReference type="OMA" id="MRRQTHD"/>
<comment type="function">
    <text evidence="8 9">Acts in the modification of cell walls via demethylesterification of cell wall pectin.</text>
</comment>
<dbReference type="EC" id="3.1.1.11" evidence="3 9"/>
<reference evidence="11 12" key="1">
    <citation type="journal article" date="2021" name="Nat. Plants">
        <title>The Taxus genome provides insights into paclitaxel biosynthesis.</title>
        <authorList>
            <person name="Xiong X."/>
            <person name="Gou J."/>
            <person name="Liao Q."/>
            <person name="Li Y."/>
            <person name="Zhou Q."/>
            <person name="Bi G."/>
            <person name="Li C."/>
            <person name="Du R."/>
            <person name="Wang X."/>
            <person name="Sun T."/>
            <person name="Guo L."/>
            <person name="Liang H."/>
            <person name="Lu P."/>
            <person name="Wu Y."/>
            <person name="Zhang Z."/>
            <person name="Ro D.K."/>
            <person name="Shang Y."/>
            <person name="Huang S."/>
            <person name="Yan J."/>
        </authorList>
    </citation>
    <scope>NUCLEOTIDE SEQUENCE [LARGE SCALE GENOMIC DNA]</scope>
    <source>
        <strain evidence="11">Ta-2019</strain>
    </source>
</reference>
<keyword evidence="12" id="KW-1185">Reference proteome</keyword>
<dbReference type="InterPro" id="IPR018040">
    <property type="entry name" value="Pectinesterase_Tyr_AS"/>
</dbReference>
<keyword evidence="5 9" id="KW-0063">Aspartyl esterase</keyword>
<dbReference type="GO" id="GO:0045490">
    <property type="term" value="P:pectin catabolic process"/>
    <property type="evidence" value="ECO:0007669"/>
    <property type="project" value="UniProtKB-UniRule"/>
</dbReference>
<evidence type="ECO:0000256" key="3">
    <source>
        <dbReference type="ARBA" id="ARBA00013229"/>
    </source>
</evidence>
<dbReference type="InterPro" id="IPR011050">
    <property type="entry name" value="Pectin_lyase_fold/virulence"/>
</dbReference>
<evidence type="ECO:0000259" key="10">
    <source>
        <dbReference type="Pfam" id="PF01095"/>
    </source>
</evidence>
<dbReference type="AlphaFoldDB" id="A0AA38FY70"/>
<sequence>TLSNKQQHRPLAENLENIDYTTALLITVAKEKDEGDFTKVQDAIDAVPFHNKELIFNRVKPGIYRERTSIPAEKPYIILSGYKANTTRITWNDNARATGGIYLCGTVTIMASDFVARFITIENSYGEGDQAVAIRISGDRSAFYGCRFLGFQDTVLDDNGRQYFKNCLIQGAEDFICGNGQSVYEKCHLHAIPVVNGAIAAQSRVERGEETGYVFLKCKVSGDGLMLLGRAWGRYSGVIFAYTYKAGIIFPQGWENWNDPTRQKTVYFGEYKCLGAGSNTRGRVPWSNELSDKEAAPFIDGERWIRKMPPRLTRRRGRAPKNTTALFFY</sequence>
<dbReference type="PANTHER" id="PTHR31321">
    <property type="entry name" value="ACYL-COA THIOESTER HYDROLASE YBHC-RELATED"/>
    <property type="match status" value="1"/>
</dbReference>
<name>A0AA38FY70_TAXCH</name>
<evidence type="ECO:0000256" key="7">
    <source>
        <dbReference type="ARBA" id="ARBA00047928"/>
    </source>
</evidence>
<evidence type="ECO:0000256" key="4">
    <source>
        <dbReference type="ARBA" id="ARBA00022801"/>
    </source>
</evidence>
<feature type="non-terminal residue" evidence="11">
    <location>
        <position position="329"/>
    </location>
</feature>
<keyword evidence="6" id="KW-0325">Glycoprotein</keyword>
<gene>
    <name evidence="11" type="ORF">KI387_026930</name>
</gene>
<keyword evidence="9" id="KW-0134">Cell wall</keyword>
<feature type="domain" description="Pectinesterase catalytic" evidence="10">
    <location>
        <begin position="26"/>
        <end position="298"/>
    </location>
</feature>
<evidence type="ECO:0000313" key="12">
    <source>
        <dbReference type="Proteomes" id="UP000824469"/>
    </source>
</evidence>
<dbReference type="Gene3D" id="2.160.20.10">
    <property type="entry name" value="Single-stranded right-handed beta-helix, Pectin lyase-like"/>
    <property type="match status" value="1"/>
</dbReference>
<dbReference type="Proteomes" id="UP000824469">
    <property type="component" value="Unassembled WGS sequence"/>
</dbReference>
<evidence type="ECO:0000256" key="1">
    <source>
        <dbReference type="ARBA" id="ARBA00005184"/>
    </source>
</evidence>
<dbReference type="InterPro" id="IPR000070">
    <property type="entry name" value="Pectinesterase_cat"/>
</dbReference>
<protein>
    <recommendedName>
        <fullName evidence="3 9">Pectinesterase</fullName>
        <ecNumber evidence="3 9">3.1.1.11</ecNumber>
    </recommendedName>
</protein>
<evidence type="ECO:0000256" key="8">
    <source>
        <dbReference type="ARBA" id="ARBA00057335"/>
    </source>
</evidence>
<keyword evidence="4 9" id="KW-0378">Hydrolase</keyword>
<dbReference type="InterPro" id="IPR012334">
    <property type="entry name" value="Pectin_lyas_fold"/>
</dbReference>
<keyword evidence="9" id="KW-0961">Cell wall biogenesis/degradation</keyword>
<keyword evidence="9" id="KW-0964">Secreted</keyword>
<dbReference type="PANTHER" id="PTHR31321:SF72">
    <property type="entry name" value="PECTINESTERASE 11-RELATED"/>
    <property type="match status" value="1"/>
</dbReference>
<evidence type="ECO:0000313" key="11">
    <source>
        <dbReference type="EMBL" id="KAH9311895.1"/>
    </source>
</evidence>
<dbReference type="FunFam" id="2.160.20.10:FF:000013">
    <property type="entry name" value="Pectinesterase"/>
    <property type="match status" value="1"/>
</dbReference>
<organism evidence="11 12">
    <name type="scientific">Taxus chinensis</name>
    <name type="common">Chinese yew</name>
    <name type="synonym">Taxus wallichiana var. chinensis</name>
    <dbReference type="NCBI Taxonomy" id="29808"/>
    <lineage>
        <taxon>Eukaryota</taxon>
        <taxon>Viridiplantae</taxon>
        <taxon>Streptophyta</taxon>
        <taxon>Embryophyta</taxon>
        <taxon>Tracheophyta</taxon>
        <taxon>Spermatophyta</taxon>
        <taxon>Pinopsida</taxon>
        <taxon>Pinidae</taxon>
        <taxon>Conifers II</taxon>
        <taxon>Cupressales</taxon>
        <taxon>Taxaceae</taxon>
        <taxon>Taxus</taxon>
    </lineage>
</organism>
<evidence type="ECO:0000256" key="2">
    <source>
        <dbReference type="ARBA" id="ARBA00008891"/>
    </source>
</evidence>
<comment type="subcellular location">
    <subcellularLocation>
        <location evidence="9">Secreted</location>
        <location evidence="9">Cell wall</location>
    </subcellularLocation>
</comment>
<evidence type="ECO:0000256" key="5">
    <source>
        <dbReference type="ARBA" id="ARBA00023085"/>
    </source>
</evidence>
<comment type="catalytic activity">
    <reaction evidence="7 9">
        <text>[(1-&gt;4)-alpha-D-galacturonosyl methyl ester](n) + n H2O = [(1-&gt;4)-alpha-D-galacturonosyl](n) + n methanol + n H(+)</text>
        <dbReference type="Rhea" id="RHEA:22380"/>
        <dbReference type="Rhea" id="RHEA-COMP:14570"/>
        <dbReference type="Rhea" id="RHEA-COMP:14573"/>
        <dbReference type="ChEBI" id="CHEBI:15377"/>
        <dbReference type="ChEBI" id="CHEBI:15378"/>
        <dbReference type="ChEBI" id="CHEBI:17790"/>
        <dbReference type="ChEBI" id="CHEBI:140522"/>
        <dbReference type="ChEBI" id="CHEBI:140523"/>
        <dbReference type="EC" id="3.1.1.11"/>
    </reaction>
</comment>
<evidence type="ECO:0000256" key="9">
    <source>
        <dbReference type="RuleBase" id="RU000589"/>
    </source>
</evidence>